<name>A0A6M8HQE2_9PROT</name>
<keyword evidence="3" id="KW-1185">Reference proteome</keyword>
<gene>
    <name evidence="2" type="ORF">HN018_10760</name>
</gene>
<feature type="region of interest" description="Disordered" evidence="1">
    <location>
        <begin position="233"/>
        <end position="252"/>
    </location>
</feature>
<dbReference type="EMBL" id="CP053708">
    <property type="protein sequence ID" value="QKE90451.1"/>
    <property type="molecule type" value="Genomic_DNA"/>
</dbReference>
<accession>A0A6M8HQE2</accession>
<reference evidence="2 3" key="1">
    <citation type="journal article" date="2014" name="World J. Microbiol. Biotechnol.">
        <title>Biodiversity and physiological characteristics of Antarctic and Arctic lichens-associated bacteria.</title>
        <authorList>
            <person name="Lee Y.M."/>
            <person name="Kim E.H."/>
            <person name="Lee H.K."/>
            <person name="Hong S.G."/>
        </authorList>
    </citation>
    <scope>NUCLEOTIDE SEQUENCE [LARGE SCALE GENOMIC DNA]</scope>
    <source>
        <strain evidence="2 3">PAMC 26569</strain>
    </source>
</reference>
<evidence type="ECO:0000313" key="3">
    <source>
        <dbReference type="Proteomes" id="UP000500767"/>
    </source>
</evidence>
<sequence>MRPHIFVATPCYGGVVGQGYMQSVCALMATAPAAGLDLTLALLGQDALITRCRNTLVGHFVAQPGATHILFVDADISFEPEQVFRLLRAAKPIAAGIYPLKTYHWDRACRDRAAAGEEAESAGLHYVGEPEPAGTMIRDGDFVTGISAGTGFMLIERTTIAALSAAHPETRYRGTHAYSATMPAATDNHALFDCQINPQTGIYMSEDFTFCHRWRKLGGEIWLDTGSRLTHTGPSDFHGVPDRRFATTRPPG</sequence>
<evidence type="ECO:0000256" key="1">
    <source>
        <dbReference type="SAM" id="MobiDB-lite"/>
    </source>
</evidence>
<protein>
    <recommendedName>
        <fullName evidence="4">Glycosyltransferase</fullName>
    </recommendedName>
</protein>
<dbReference type="Proteomes" id="UP000500767">
    <property type="component" value="Chromosome"/>
</dbReference>
<dbReference type="SUPFAM" id="SSF53448">
    <property type="entry name" value="Nucleotide-diphospho-sugar transferases"/>
    <property type="match status" value="1"/>
</dbReference>
<organism evidence="2 3">
    <name type="scientific">Lichenicola cladoniae</name>
    <dbReference type="NCBI Taxonomy" id="1484109"/>
    <lineage>
        <taxon>Bacteria</taxon>
        <taxon>Pseudomonadati</taxon>
        <taxon>Pseudomonadota</taxon>
        <taxon>Alphaproteobacteria</taxon>
        <taxon>Acetobacterales</taxon>
        <taxon>Acetobacteraceae</taxon>
        <taxon>Lichenicola</taxon>
    </lineage>
</organism>
<evidence type="ECO:0008006" key="4">
    <source>
        <dbReference type="Google" id="ProtNLM"/>
    </source>
</evidence>
<proteinExistence type="predicted"/>
<dbReference type="KEGG" id="lck:HN018_10760"/>
<dbReference type="InterPro" id="IPR029044">
    <property type="entry name" value="Nucleotide-diphossugar_trans"/>
</dbReference>
<evidence type="ECO:0000313" key="2">
    <source>
        <dbReference type="EMBL" id="QKE90451.1"/>
    </source>
</evidence>
<dbReference type="AlphaFoldDB" id="A0A6M8HQE2"/>
<dbReference type="RefSeq" id="WP_171835400.1">
    <property type="nucleotide sequence ID" value="NZ_CP053708.1"/>
</dbReference>